<evidence type="ECO:0000313" key="2">
    <source>
        <dbReference type="EMBL" id="MBB5083317.1"/>
    </source>
</evidence>
<reference evidence="2 3" key="1">
    <citation type="submission" date="2020-08" db="EMBL/GenBank/DDBJ databases">
        <title>Genomic Encyclopedia of Type Strains, Phase IV (KMG-IV): sequencing the most valuable type-strain genomes for metagenomic binning, comparative biology and taxonomic classification.</title>
        <authorList>
            <person name="Goeker M."/>
        </authorList>
    </citation>
    <scope>NUCLEOTIDE SEQUENCE [LARGE SCALE GENOMIC DNA]</scope>
    <source>
        <strain evidence="2 3">DSM 45385</strain>
    </source>
</reference>
<comment type="caution">
    <text evidence="2">The sequence shown here is derived from an EMBL/GenBank/DDBJ whole genome shotgun (WGS) entry which is preliminary data.</text>
</comment>
<dbReference type="EMBL" id="JACHIN010000016">
    <property type="protein sequence ID" value="MBB5083317.1"/>
    <property type="molecule type" value="Genomic_DNA"/>
</dbReference>
<evidence type="ECO:0000259" key="1">
    <source>
        <dbReference type="Pfam" id="PF12867"/>
    </source>
</evidence>
<dbReference type="AlphaFoldDB" id="A0A7W8ABW7"/>
<accession>A0A7W8ABW7</accession>
<dbReference type="Gene3D" id="1.20.120.450">
    <property type="entry name" value="dinb family like domain"/>
    <property type="match status" value="1"/>
</dbReference>
<feature type="domain" description="DinB-like" evidence="1">
    <location>
        <begin position="12"/>
        <end position="160"/>
    </location>
</feature>
<dbReference type="InterPro" id="IPR024775">
    <property type="entry name" value="DinB-like"/>
</dbReference>
<dbReference type="RefSeq" id="WP_184972285.1">
    <property type="nucleotide sequence ID" value="NZ_JACHIN010000016.1"/>
</dbReference>
<protein>
    <recommendedName>
        <fullName evidence="1">DinB-like domain-containing protein</fullName>
    </recommendedName>
</protein>
<proteinExistence type="predicted"/>
<evidence type="ECO:0000313" key="3">
    <source>
        <dbReference type="Proteomes" id="UP000568380"/>
    </source>
</evidence>
<name>A0A7W8ABW7_9ACTN</name>
<dbReference type="SUPFAM" id="SSF109854">
    <property type="entry name" value="DinB/YfiT-like putative metalloenzymes"/>
    <property type="match status" value="1"/>
</dbReference>
<gene>
    <name evidence="2" type="ORF">HNR40_008820</name>
</gene>
<keyword evidence="3" id="KW-1185">Reference proteome</keyword>
<organism evidence="2 3">
    <name type="scientific">Nonomuraea endophytica</name>
    <dbReference type="NCBI Taxonomy" id="714136"/>
    <lineage>
        <taxon>Bacteria</taxon>
        <taxon>Bacillati</taxon>
        <taxon>Actinomycetota</taxon>
        <taxon>Actinomycetes</taxon>
        <taxon>Streptosporangiales</taxon>
        <taxon>Streptosporangiaceae</taxon>
        <taxon>Nonomuraea</taxon>
    </lineage>
</organism>
<dbReference type="Proteomes" id="UP000568380">
    <property type="component" value="Unassembled WGS sequence"/>
</dbReference>
<dbReference type="Pfam" id="PF12867">
    <property type="entry name" value="DinB_2"/>
    <property type="match status" value="1"/>
</dbReference>
<sequence>MVTKRAELLVHQLDIAWALFEYHLDGLDDEAALWEPAPHAWNVRLGADGHWVADWADSEPDPVPAMTAGWLMWHMGYWWTTTLGHCFGDGAPEREEIVWPGDAAAAAEWLRGLKDAWREGLLGLTDAELDSGDRVANLPWGQGQTMAGVAGWLIVELTKNVSEVGYVRILRAAS</sequence>
<dbReference type="InterPro" id="IPR034660">
    <property type="entry name" value="DinB/YfiT-like"/>
</dbReference>